<accession>A0ABD1RDZ4</accession>
<gene>
    <name evidence="2" type="ORF">Adt_31383</name>
</gene>
<dbReference type="Proteomes" id="UP001604336">
    <property type="component" value="Unassembled WGS sequence"/>
</dbReference>
<evidence type="ECO:0000256" key="1">
    <source>
        <dbReference type="SAM" id="MobiDB-lite"/>
    </source>
</evidence>
<name>A0ABD1RDZ4_9LAMI</name>
<sequence length="150" mass="17320">MEKYDGSSGPVDHLKAFVDLMRLHVTPDAIIYRAFSPTLSSKRAKKTAIGIQLTHDKDERLKDFIAQFNRATLGIKDQHMYAIVTTMMSGTRSLPFKMSLSKNPLDKMHVLLRRMDKYVDVEKSYFITKGMKDRKEPESNKRKTQDEPKP</sequence>
<dbReference type="EMBL" id="JBFOLK010000009">
    <property type="protein sequence ID" value="KAL2486627.1"/>
    <property type="molecule type" value="Genomic_DNA"/>
</dbReference>
<feature type="region of interest" description="Disordered" evidence="1">
    <location>
        <begin position="131"/>
        <end position="150"/>
    </location>
</feature>
<protein>
    <submittedName>
        <fullName evidence="2">Retrotransposon gag protein</fullName>
    </submittedName>
</protein>
<proteinExistence type="predicted"/>
<reference evidence="3" key="1">
    <citation type="submission" date="2024-07" db="EMBL/GenBank/DDBJ databases">
        <title>Two chromosome-level genome assemblies of Korean endemic species Abeliophyllum distichum and Forsythia ovata (Oleaceae).</title>
        <authorList>
            <person name="Jang H."/>
        </authorList>
    </citation>
    <scope>NUCLEOTIDE SEQUENCE [LARGE SCALE GENOMIC DNA]</scope>
</reference>
<dbReference type="AlphaFoldDB" id="A0ABD1RDZ4"/>
<keyword evidence="3" id="KW-1185">Reference proteome</keyword>
<evidence type="ECO:0000313" key="2">
    <source>
        <dbReference type="EMBL" id="KAL2486627.1"/>
    </source>
</evidence>
<organism evidence="2 3">
    <name type="scientific">Abeliophyllum distichum</name>
    <dbReference type="NCBI Taxonomy" id="126358"/>
    <lineage>
        <taxon>Eukaryota</taxon>
        <taxon>Viridiplantae</taxon>
        <taxon>Streptophyta</taxon>
        <taxon>Embryophyta</taxon>
        <taxon>Tracheophyta</taxon>
        <taxon>Spermatophyta</taxon>
        <taxon>Magnoliopsida</taxon>
        <taxon>eudicotyledons</taxon>
        <taxon>Gunneridae</taxon>
        <taxon>Pentapetalae</taxon>
        <taxon>asterids</taxon>
        <taxon>lamiids</taxon>
        <taxon>Lamiales</taxon>
        <taxon>Oleaceae</taxon>
        <taxon>Forsythieae</taxon>
        <taxon>Abeliophyllum</taxon>
    </lineage>
</organism>
<evidence type="ECO:0000313" key="3">
    <source>
        <dbReference type="Proteomes" id="UP001604336"/>
    </source>
</evidence>
<comment type="caution">
    <text evidence="2">The sequence shown here is derived from an EMBL/GenBank/DDBJ whole genome shotgun (WGS) entry which is preliminary data.</text>
</comment>